<evidence type="ECO:0000256" key="1">
    <source>
        <dbReference type="ARBA" id="ARBA00001935"/>
    </source>
</evidence>
<evidence type="ECO:0000256" key="13">
    <source>
        <dbReference type="PIRSR" id="PIRSR600269-51"/>
    </source>
</evidence>
<evidence type="ECO:0000256" key="12">
    <source>
        <dbReference type="PIRSR" id="PIRSR600269-50"/>
    </source>
</evidence>
<comment type="cofactor">
    <cofactor evidence="14">
        <name>Cu cation</name>
        <dbReference type="ChEBI" id="CHEBI:23378"/>
    </cofactor>
    <text evidence="14">Contains 1 topaquinone per subunit.</text>
</comment>
<dbReference type="OrthoDB" id="5379943at2759"/>
<keyword evidence="19" id="KW-1185">Reference proteome</keyword>
<feature type="compositionally biased region" description="Low complexity" evidence="15">
    <location>
        <begin position="1"/>
        <end position="23"/>
    </location>
</feature>
<evidence type="ECO:0000256" key="4">
    <source>
        <dbReference type="ARBA" id="ARBA00007983"/>
    </source>
</evidence>
<dbReference type="STRING" id="58919.A0A316Z557"/>
<dbReference type="InterPro" id="IPR015802">
    <property type="entry name" value="Cu_amine_oxidase_N3"/>
</dbReference>
<dbReference type="PANTHER" id="PTHR10638">
    <property type="entry name" value="COPPER AMINE OXIDASE"/>
    <property type="match status" value="1"/>
</dbReference>
<dbReference type="GeneID" id="37272179"/>
<comment type="subunit">
    <text evidence="5">Homodimer.</text>
</comment>
<evidence type="ECO:0000259" key="16">
    <source>
        <dbReference type="Pfam" id="PF01179"/>
    </source>
</evidence>
<comment type="similarity">
    <text evidence="4 14">Belongs to the copper/topaquinone oxidase family.</text>
</comment>
<evidence type="ECO:0000313" key="18">
    <source>
        <dbReference type="EMBL" id="PWN96082.1"/>
    </source>
</evidence>
<comment type="cofactor">
    <cofactor evidence="3">
        <name>Zn(2+)</name>
        <dbReference type="ChEBI" id="CHEBI:29105"/>
    </cofactor>
</comment>
<dbReference type="InterPro" id="IPR016182">
    <property type="entry name" value="Cu_amine_oxidase_N-reg"/>
</dbReference>
<dbReference type="EMBL" id="KZ819301">
    <property type="protein sequence ID" value="PWN96082.1"/>
    <property type="molecule type" value="Genomic_DNA"/>
</dbReference>
<feature type="modified residue" description="2',4',5'-topaquinone" evidence="13">
    <location>
        <position position="461"/>
    </location>
</feature>
<dbReference type="Pfam" id="PF01179">
    <property type="entry name" value="Cu_amine_oxid"/>
    <property type="match status" value="1"/>
</dbReference>
<dbReference type="PANTHER" id="PTHR10638:SF86">
    <property type="entry name" value="COPPER AMINE OXIDASE 1-RELATED"/>
    <property type="match status" value="1"/>
</dbReference>
<dbReference type="AlphaFoldDB" id="A0A316Z557"/>
<keyword evidence="9 14" id="KW-0186">Copper</keyword>
<reference evidence="18 19" key="1">
    <citation type="journal article" date="2018" name="Mol. Biol. Evol.">
        <title>Broad Genomic Sampling Reveals a Smut Pathogenic Ancestry of the Fungal Clade Ustilaginomycotina.</title>
        <authorList>
            <person name="Kijpornyongpan T."/>
            <person name="Mondo S.J."/>
            <person name="Barry K."/>
            <person name="Sandor L."/>
            <person name="Lee J."/>
            <person name="Lipzen A."/>
            <person name="Pangilinan J."/>
            <person name="LaButti K."/>
            <person name="Hainaut M."/>
            <person name="Henrissat B."/>
            <person name="Grigoriev I.V."/>
            <person name="Spatafora J.W."/>
            <person name="Aime M.C."/>
        </authorList>
    </citation>
    <scope>NUCLEOTIDE SEQUENCE [LARGE SCALE GENOMIC DNA]</scope>
    <source>
        <strain evidence="18 19">MCA 4186</strain>
    </source>
</reference>
<comment type="cofactor">
    <cofactor evidence="1">
        <name>Cu cation</name>
        <dbReference type="ChEBI" id="CHEBI:23378"/>
    </cofactor>
</comment>
<sequence>MAPTATAPAAPAPAPAGKKIAAPQHPLDPPSQAEIALAADTMRPWLLKTGIKAFKFVNIYLQEPSKASVIAAGFFPAGATADSAAVSAAAAPIERLVNVHIIDAITGEGYESVVRLDAASDKAEIRSVEKLPEGVQPALTIEELCMAEEAIRKDPRVIKAAADVGITPEQLYADGWSIGWDQRFPGKRIQQCLTFARFNKDENLYAHPLDFAPIIDNNTGEVLAIDFPPHRKNGKLPGSTAPPTAGFECSERARIPPPLEKHDYLPELANAGPFNKDEKITMRTDIKPLHVEQPEGVSFKRTGTGLIEWQKWKMHIGFHPREGLVLSTISYNDTEAPGASAAAPKERPLFYRISLAEMVVPYAEPGYPHYKKFAFDVGEYGLGYLSNSLSLGCDCLGSIEYMDGIVARHDGTAEVIPNAICLHEEDAGLLWKHTDYRVGGRAHNVRGRKFVISMVCTVANYEYGIYFSFHQDGNIELEIKLSGILNLYMLDQGETPAGHGTEVAPRINAHYHQHLFSLRVDPHIDGPLNSIMETKIEPSPYAAGSEENYAGNAFTAPTRILATAGEGVRDACADEERSWTFVNENLKHYSSGKPIGYKIVCDKQPRLHAKPDSFTGLRAPFAQHHIWTVPYNDAHRYPAGLHVPQTLKAPEDSIVNWVGDGKASIQNKDIVSYITLGTTHIPRPEDFPIMPAETVRLHLKPIGFFARNPALDVPATADKKSVPAQAGTSSGAACCA</sequence>
<protein>
    <recommendedName>
        <fullName evidence="14">Amine oxidase</fullName>
        <ecNumber evidence="14">1.4.3.-</ecNumber>
    </recommendedName>
</protein>
<evidence type="ECO:0000256" key="9">
    <source>
        <dbReference type="ARBA" id="ARBA00023008"/>
    </source>
</evidence>
<dbReference type="SUPFAM" id="SSF54416">
    <property type="entry name" value="Amine oxidase N-terminal region"/>
    <property type="match status" value="2"/>
</dbReference>
<dbReference type="InterPro" id="IPR036460">
    <property type="entry name" value="Cu_amine_oxidase_C_sf"/>
</dbReference>
<dbReference type="Proteomes" id="UP000245946">
    <property type="component" value="Unassembled WGS sequence"/>
</dbReference>
<proteinExistence type="inferred from homology"/>
<organism evidence="18 19">
    <name type="scientific">Tilletiopsis washingtonensis</name>
    <dbReference type="NCBI Taxonomy" id="58919"/>
    <lineage>
        <taxon>Eukaryota</taxon>
        <taxon>Fungi</taxon>
        <taxon>Dikarya</taxon>
        <taxon>Basidiomycota</taxon>
        <taxon>Ustilaginomycotina</taxon>
        <taxon>Exobasidiomycetes</taxon>
        <taxon>Entylomatales</taxon>
        <taxon>Entylomatales incertae sedis</taxon>
        <taxon>Tilletiopsis</taxon>
    </lineage>
</organism>
<keyword evidence="7 12" id="KW-0801">TPQ</keyword>
<comment type="cofactor">
    <cofactor evidence="2">
        <name>Mn(2+)</name>
        <dbReference type="ChEBI" id="CHEBI:29035"/>
    </cofactor>
</comment>
<evidence type="ECO:0000256" key="11">
    <source>
        <dbReference type="ARBA" id="ARBA00048032"/>
    </source>
</evidence>
<evidence type="ECO:0000313" key="19">
    <source>
        <dbReference type="Proteomes" id="UP000245946"/>
    </source>
</evidence>
<evidence type="ECO:0000256" key="3">
    <source>
        <dbReference type="ARBA" id="ARBA00001947"/>
    </source>
</evidence>
<evidence type="ECO:0000256" key="6">
    <source>
        <dbReference type="ARBA" id="ARBA00022723"/>
    </source>
</evidence>
<feature type="active site" description="Proton acceptor" evidence="12">
    <location>
        <position position="376"/>
    </location>
</feature>
<dbReference type="Gene3D" id="2.70.98.20">
    <property type="entry name" value="Copper amine oxidase, catalytic domain"/>
    <property type="match status" value="1"/>
</dbReference>
<feature type="active site" description="Schiff-base intermediate with substrate; via topaquinone" evidence="12">
    <location>
        <position position="461"/>
    </location>
</feature>
<evidence type="ECO:0000256" key="15">
    <source>
        <dbReference type="SAM" id="MobiDB-lite"/>
    </source>
</evidence>
<evidence type="ECO:0000256" key="7">
    <source>
        <dbReference type="ARBA" id="ARBA00022772"/>
    </source>
</evidence>
<dbReference type="Gene3D" id="3.10.450.40">
    <property type="match status" value="2"/>
</dbReference>
<comment type="PTM">
    <text evidence="13 14">Topaquinone (TPQ) is generated by copper-dependent autoxidation of a specific tyrosyl residue.</text>
</comment>
<dbReference type="InterPro" id="IPR015798">
    <property type="entry name" value="Cu_amine_oxidase_C"/>
</dbReference>
<dbReference type="RefSeq" id="XP_025596361.1">
    <property type="nucleotide sequence ID" value="XM_025744635.1"/>
</dbReference>
<evidence type="ECO:0000259" key="17">
    <source>
        <dbReference type="Pfam" id="PF02728"/>
    </source>
</evidence>
<dbReference type="GO" id="GO:0048038">
    <property type="term" value="F:quinone binding"/>
    <property type="evidence" value="ECO:0007669"/>
    <property type="project" value="InterPro"/>
</dbReference>
<feature type="region of interest" description="Disordered" evidence="15">
    <location>
        <begin position="1"/>
        <end position="28"/>
    </location>
</feature>
<accession>A0A316Z557</accession>
<name>A0A316Z557_9BASI</name>
<evidence type="ECO:0000256" key="2">
    <source>
        <dbReference type="ARBA" id="ARBA00001936"/>
    </source>
</evidence>
<feature type="domain" description="Copper amine oxidase N3-terminal" evidence="17">
    <location>
        <begin position="137"/>
        <end position="234"/>
    </location>
</feature>
<dbReference type="InterPro" id="IPR049947">
    <property type="entry name" value="Cu_Am_Ox_Cu-bd"/>
</dbReference>
<dbReference type="GO" id="GO:0005507">
    <property type="term" value="F:copper ion binding"/>
    <property type="evidence" value="ECO:0007669"/>
    <property type="project" value="InterPro"/>
</dbReference>
<keyword evidence="8 14" id="KW-0560">Oxidoreductase</keyword>
<comment type="catalytic activity">
    <reaction evidence="11">
        <text>a primary methyl amine + O2 + H2O = an aldehyde + H2O2 + NH4(+)</text>
        <dbReference type="Rhea" id="RHEA:16153"/>
        <dbReference type="ChEBI" id="CHEBI:15377"/>
        <dbReference type="ChEBI" id="CHEBI:15379"/>
        <dbReference type="ChEBI" id="CHEBI:16240"/>
        <dbReference type="ChEBI" id="CHEBI:17478"/>
        <dbReference type="ChEBI" id="CHEBI:28938"/>
        <dbReference type="ChEBI" id="CHEBI:228804"/>
        <dbReference type="EC" id="1.4.3.21"/>
    </reaction>
</comment>
<dbReference type="Pfam" id="PF02728">
    <property type="entry name" value="Cu_amine_oxidN3"/>
    <property type="match status" value="1"/>
</dbReference>
<dbReference type="GO" id="GO:0009308">
    <property type="term" value="P:amine metabolic process"/>
    <property type="evidence" value="ECO:0007669"/>
    <property type="project" value="UniProtKB-UniRule"/>
</dbReference>
<evidence type="ECO:0000256" key="14">
    <source>
        <dbReference type="RuleBase" id="RU000672"/>
    </source>
</evidence>
<keyword evidence="10" id="KW-0464">Manganese</keyword>
<dbReference type="InterPro" id="IPR000269">
    <property type="entry name" value="Cu_amine_oxidase"/>
</dbReference>
<feature type="domain" description="Copper amine oxidase catalytic" evidence="16">
    <location>
        <begin position="290"/>
        <end position="711"/>
    </location>
</feature>
<evidence type="ECO:0000256" key="8">
    <source>
        <dbReference type="ARBA" id="ARBA00023002"/>
    </source>
</evidence>
<dbReference type="SUPFAM" id="SSF49998">
    <property type="entry name" value="Amine oxidase catalytic domain"/>
    <property type="match status" value="1"/>
</dbReference>
<dbReference type="PROSITE" id="PS01165">
    <property type="entry name" value="COPPER_AMINE_OXID_2"/>
    <property type="match status" value="1"/>
</dbReference>
<evidence type="ECO:0000256" key="10">
    <source>
        <dbReference type="ARBA" id="ARBA00023211"/>
    </source>
</evidence>
<gene>
    <name evidence="18" type="ORF">FA09DRAFT_344106</name>
</gene>
<dbReference type="GO" id="GO:0008131">
    <property type="term" value="F:primary methylamine oxidase activity"/>
    <property type="evidence" value="ECO:0007669"/>
    <property type="project" value="UniProtKB-EC"/>
</dbReference>
<dbReference type="EC" id="1.4.3.-" evidence="14"/>
<keyword evidence="6 14" id="KW-0479">Metal-binding</keyword>
<evidence type="ECO:0000256" key="5">
    <source>
        <dbReference type="ARBA" id="ARBA00011738"/>
    </source>
</evidence>